<organism evidence="3 4">
    <name type="scientific">Candidatus Accumulibacter appositus</name>
    <dbReference type="NCBI Taxonomy" id="1454003"/>
    <lineage>
        <taxon>Bacteria</taxon>
        <taxon>Pseudomonadati</taxon>
        <taxon>Pseudomonadota</taxon>
        <taxon>Betaproteobacteria</taxon>
        <taxon>Candidatus Accumulibacter</taxon>
    </lineage>
</organism>
<dbReference type="PATRIC" id="fig|1454003.3.peg.2627"/>
<comment type="caution">
    <text evidence="3">The sequence shown here is derived from an EMBL/GenBank/DDBJ whole genome shotgun (WGS) entry which is preliminary data.</text>
</comment>
<dbReference type="NCBIfam" id="TIGR02595">
    <property type="entry name" value="PEP_CTERM"/>
    <property type="match status" value="1"/>
</dbReference>
<gene>
    <name evidence="3" type="ORF">AW10_02572</name>
</gene>
<accession>A0A011NUB1</accession>
<dbReference type="Pfam" id="PF07589">
    <property type="entry name" value="PEP-CTERM"/>
    <property type="match status" value="1"/>
</dbReference>
<keyword evidence="1" id="KW-0472">Membrane</keyword>
<dbReference type="AlphaFoldDB" id="A0A011NUB1"/>
<evidence type="ECO:0000256" key="1">
    <source>
        <dbReference type="SAM" id="Phobius"/>
    </source>
</evidence>
<feature type="transmembrane region" description="Helical" evidence="1">
    <location>
        <begin position="20"/>
        <end position="42"/>
    </location>
</feature>
<evidence type="ECO:0000313" key="3">
    <source>
        <dbReference type="EMBL" id="EXI78931.1"/>
    </source>
</evidence>
<evidence type="ECO:0000259" key="2">
    <source>
        <dbReference type="Pfam" id="PF07589"/>
    </source>
</evidence>
<dbReference type="InterPro" id="IPR013424">
    <property type="entry name" value="Ice-binding_C"/>
</dbReference>
<sequence length="49" mass="5411">MFWDGVHPTTRTHEILAARFFSAVPEPSAILLFAIGFVGLLVTGRRKAL</sequence>
<dbReference type="Gene3D" id="3.40.50.1110">
    <property type="entry name" value="SGNH hydrolase"/>
    <property type="match status" value="1"/>
</dbReference>
<feature type="domain" description="Ice-binding protein C-terminal" evidence="2">
    <location>
        <begin position="23"/>
        <end position="47"/>
    </location>
</feature>
<keyword evidence="1" id="KW-0812">Transmembrane</keyword>
<keyword evidence="1" id="KW-1133">Transmembrane helix</keyword>
<reference evidence="3 4" key="1">
    <citation type="submission" date="2014-02" db="EMBL/GenBank/DDBJ databases">
        <title>Expanding our view of genomic diversity in Candidatus Accumulibacter clades.</title>
        <authorList>
            <person name="Skennerton C.T."/>
            <person name="Barr J.J."/>
            <person name="Slater F.R."/>
            <person name="Bond P.L."/>
            <person name="Tyson G.W."/>
        </authorList>
    </citation>
    <scope>NUCLEOTIDE SEQUENCE [LARGE SCALE GENOMIC DNA]</scope>
    <source>
        <strain evidence="4">BA-92</strain>
    </source>
</reference>
<proteinExistence type="predicted"/>
<dbReference type="GO" id="GO:0016788">
    <property type="term" value="F:hydrolase activity, acting on ester bonds"/>
    <property type="evidence" value="ECO:0007669"/>
    <property type="project" value="UniProtKB-ARBA"/>
</dbReference>
<dbReference type="Proteomes" id="UP000021816">
    <property type="component" value="Unassembled WGS sequence"/>
</dbReference>
<dbReference type="EMBL" id="JEMX01000061">
    <property type="protein sequence ID" value="EXI78931.1"/>
    <property type="molecule type" value="Genomic_DNA"/>
</dbReference>
<dbReference type="InterPro" id="IPR036514">
    <property type="entry name" value="SGNH_hydro_sf"/>
</dbReference>
<protein>
    <submittedName>
        <fullName evidence="3">PEP-CTERM motif protein</fullName>
    </submittedName>
</protein>
<name>A0A011NUB1_9PROT</name>
<evidence type="ECO:0000313" key="4">
    <source>
        <dbReference type="Proteomes" id="UP000021816"/>
    </source>
</evidence>